<dbReference type="KEGG" id="more:E1B28_009270"/>
<protein>
    <submittedName>
        <fullName evidence="3">Uncharacterized protein</fullName>
    </submittedName>
</protein>
<evidence type="ECO:0000313" key="3">
    <source>
        <dbReference type="EMBL" id="KAG7092969.1"/>
    </source>
</evidence>
<dbReference type="GO" id="GO:0016838">
    <property type="term" value="F:carbon-oxygen lyase activity, acting on phosphates"/>
    <property type="evidence" value="ECO:0007669"/>
    <property type="project" value="InterPro"/>
</dbReference>
<dbReference type="AlphaFoldDB" id="A0A9P7S061"/>
<comment type="caution">
    <text evidence="3">The sequence shown here is derived from an EMBL/GenBank/DDBJ whole genome shotgun (WGS) entry which is preliminary data.</text>
</comment>
<dbReference type="EMBL" id="CM032185">
    <property type="protein sequence ID" value="KAG7092969.1"/>
    <property type="molecule type" value="Genomic_DNA"/>
</dbReference>
<dbReference type="InterPro" id="IPR008949">
    <property type="entry name" value="Isoprenoid_synthase_dom_sf"/>
</dbReference>
<sequence length="293" mass="33117">MHTLRIYRSKSLLILSSNVQSAFHLANMNSLQSENKTTSLSSTTKSLIKSTVHGLLEKRNIPFDTNSPIDQALYDDCKEIFESKFHFPLSHYPFFGTCLYIGVDLACSAFAHLPRCNQVHIAFFTAFHMALDDQYHQIHEQLEGFSERLVKGSAQDNPILAGLATILFDTNEYYGRLQSNLIVTSTLDFVASLMMDLEIQKMESLDSPSFAAYCRLLSGISVAFAMFIFPKDIEIAGYIQCLPHLNTYINGIKYDPFDPFGLAPLHPVSDDYHCAVTCFHFTKKNLRVTTRTL</sequence>
<proteinExistence type="inferred from homology"/>
<evidence type="ECO:0000313" key="4">
    <source>
        <dbReference type="Proteomes" id="UP001049176"/>
    </source>
</evidence>
<name>A0A9P7S061_9AGAR</name>
<organism evidence="3 4">
    <name type="scientific">Marasmius oreades</name>
    <name type="common">fairy-ring Marasmius</name>
    <dbReference type="NCBI Taxonomy" id="181124"/>
    <lineage>
        <taxon>Eukaryota</taxon>
        <taxon>Fungi</taxon>
        <taxon>Dikarya</taxon>
        <taxon>Basidiomycota</taxon>
        <taxon>Agaricomycotina</taxon>
        <taxon>Agaricomycetes</taxon>
        <taxon>Agaricomycetidae</taxon>
        <taxon>Agaricales</taxon>
        <taxon>Marasmiineae</taxon>
        <taxon>Marasmiaceae</taxon>
        <taxon>Marasmius</taxon>
    </lineage>
</organism>
<keyword evidence="2" id="KW-0456">Lyase</keyword>
<dbReference type="InterPro" id="IPR024652">
    <property type="entry name" value="Trichodiene_synth"/>
</dbReference>
<dbReference type="RefSeq" id="XP_043009439.1">
    <property type="nucleotide sequence ID" value="XM_043154149.1"/>
</dbReference>
<dbReference type="Proteomes" id="UP001049176">
    <property type="component" value="Chromosome 5"/>
</dbReference>
<dbReference type="Pfam" id="PF06330">
    <property type="entry name" value="TRI5"/>
    <property type="match status" value="1"/>
</dbReference>
<dbReference type="SUPFAM" id="SSF48576">
    <property type="entry name" value="Terpenoid synthases"/>
    <property type="match status" value="1"/>
</dbReference>
<evidence type="ECO:0000256" key="1">
    <source>
        <dbReference type="ARBA" id="ARBA00007946"/>
    </source>
</evidence>
<keyword evidence="4" id="KW-1185">Reference proteome</keyword>
<evidence type="ECO:0000256" key="2">
    <source>
        <dbReference type="ARBA" id="ARBA00023239"/>
    </source>
</evidence>
<dbReference type="GeneID" id="66078346"/>
<dbReference type="Gene3D" id="1.10.600.10">
    <property type="entry name" value="Farnesyl Diphosphate Synthase"/>
    <property type="match status" value="1"/>
</dbReference>
<dbReference type="OrthoDB" id="2998174at2759"/>
<reference evidence="3" key="1">
    <citation type="journal article" date="2021" name="Genome Biol. Evol.">
        <title>The assembled and annotated genome of the fairy-ring fungus Marasmius oreades.</title>
        <authorList>
            <person name="Hiltunen M."/>
            <person name="Ament-Velasquez S.L."/>
            <person name="Johannesson H."/>
        </authorList>
    </citation>
    <scope>NUCLEOTIDE SEQUENCE</scope>
    <source>
        <strain evidence="3">03SP1</strain>
    </source>
</reference>
<gene>
    <name evidence="3" type="ORF">E1B28_009270</name>
</gene>
<accession>A0A9P7S061</accession>
<comment type="similarity">
    <text evidence="1">Belongs to the trichodiene synthase family.</text>
</comment>